<name>A0A085MGJ2_9BILA</name>
<accession>A0A085MGJ2</accession>
<evidence type="ECO:0000256" key="1">
    <source>
        <dbReference type="SAM" id="MobiDB-lite"/>
    </source>
</evidence>
<protein>
    <submittedName>
        <fullName evidence="2">Uncharacterized protein</fullName>
    </submittedName>
</protein>
<reference evidence="2 3" key="1">
    <citation type="journal article" date="2014" name="Nat. Genet.">
        <title>Genome and transcriptome of the porcine whipworm Trichuris suis.</title>
        <authorList>
            <person name="Jex A.R."/>
            <person name="Nejsum P."/>
            <person name="Schwarz E.M."/>
            <person name="Hu L."/>
            <person name="Young N.D."/>
            <person name="Hall R.S."/>
            <person name="Korhonen P.K."/>
            <person name="Liao S."/>
            <person name="Thamsborg S."/>
            <person name="Xia J."/>
            <person name="Xu P."/>
            <person name="Wang S."/>
            <person name="Scheerlinck J.P."/>
            <person name="Hofmann A."/>
            <person name="Sternberg P.W."/>
            <person name="Wang J."/>
            <person name="Gasser R.B."/>
        </authorList>
    </citation>
    <scope>NUCLEOTIDE SEQUENCE [LARGE SCALE GENOMIC DNA]</scope>
    <source>
        <strain evidence="2">DCEP-RM93M</strain>
    </source>
</reference>
<feature type="region of interest" description="Disordered" evidence="1">
    <location>
        <begin position="1"/>
        <end position="20"/>
    </location>
</feature>
<proteinExistence type="predicted"/>
<gene>
    <name evidence="2" type="ORF">M513_02793</name>
</gene>
<keyword evidence="3" id="KW-1185">Reference proteome</keyword>
<dbReference type="EMBL" id="KL363194">
    <property type="protein sequence ID" value="KFD56338.1"/>
    <property type="molecule type" value="Genomic_DNA"/>
</dbReference>
<sequence>MSKEERSGRRGAVAGPPGPATCSFKPYKVIMNNKPVSNAVNARSDIVSRPTGESWRIFQEGPDIASSLVSQHHKTCQHTLLPIQKDAFVTRLNMDPNGRLQLFIMP</sequence>
<evidence type="ECO:0000313" key="3">
    <source>
        <dbReference type="Proteomes" id="UP000030764"/>
    </source>
</evidence>
<dbReference type="Proteomes" id="UP000030764">
    <property type="component" value="Unassembled WGS sequence"/>
</dbReference>
<evidence type="ECO:0000313" key="2">
    <source>
        <dbReference type="EMBL" id="KFD56338.1"/>
    </source>
</evidence>
<organism evidence="2 3">
    <name type="scientific">Trichuris suis</name>
    <name type="common">pig whipworm</name>
    <dbReference type="NCBI Taxonomy" id="68888"/>
    <lineage>
        <taxon>Eukaryota</taxon>
        <taxon>Metazoa</taxon>
        <taxon>Ecdysozoa</taxon>
        <taxon>Nematoda</taxon>
        <taxon>Enoplea</taxon>
        <taxon>Dorylaimia</taxon>
        <taxon>Trichinellida</taxon>
        <taxon>Trichuridae</taxon>
        <taxon>Trichuris</taxon>
    </lineage>
</organism>
<dbReference type="AlphaFoldDB" id="A0A085MGJ2"/>